<dbReference type="GO" id="GO:0006281">
    <property type="term" value="P:DNA repair"/>
    <property type="evidence" value="ECO:0007669"/>
    <property type="project" value="UniProtKB-ARBA"/>
</dbReference>
<keyword evidence="2" id="KW-0732">Signal</keyword>
<organism evidence="3 4">
    <name type="scientific">Cyclotella atomus</name>
    <dbReference type="NCBI Taxonomy" id="382360"/>
    <lineage>
        <taxon>Eukaryota</taxon>
        <taxon>Sar</taxon>
        <taxon>Stramenopiles</taxon>
        <taxon>Ochrophyta</taxon>
        <taxon>Bacillariophyta</taxon>
        <taxon>Coscinodiscophyceae</taxon>
        <taxon>Thalassiosirophycidae</taxon>
        <taxon>Stephanodiscales</taxon>
        <taxon>Stephanodiscaceae</taxon>
        <taxon>Cyclotella</taxon>
    </lineage>
</organism>
<evidence type="ECO:0008006" key="5">
    <source>
        <dbReference type="Google" id="ProtNLM"/>
    </source>
</evidence>
<reference evidence="3 4" key="1">
    <citation type="submission" date="2024-10" db="EMBL/GenBank/DDBJ databases">
        <title>Updated reference genomes for cyclostephanoid diatoms.</title>
        <authorList>
            <person name="Roberts W.R."/>
            <person name="Alverson A.J."/>
        </authorList>
    </citation>
    <scope>NUCLEOTIDE SEQUENCE [LARGE SCALE GENOMIC DNA]</scope>
    <source>
        <strain evidence="3 4">AJA010-31</strain>
    </source>
</reference>
<proteinExistence type="predicted"/>
<feature type="chain" id="PRO_5044861480" description="YqaJ viral recombinase domain-containing protein" evidence="2">
    <location>
        <begin position="26"/>
        <end position="577"/>
    </location>
</feature>
<feature type="signal peptide" evidence="2">
    <location>
        <begin position="1"/>
        <end position="25"/>
    </location>
</feature>
<dbReference type="InterPro" id="IPR011335">
    <property type="entry name" value="Restrct_endonuc-II-like"/>
</dbReference>
<feature type="compositionally biased region" description="Polar residues" evidence="1">
    <location>
        <begin position="100"/>
        <end position="121"/>
    </location>
</feature>
<gene>
    <name evidence="3" type="ORF">ACHAWO_004542</name>
</gene>
<evidence type="ECO:0000256" key="2">
    <source>
        <dbReference type="SAM" id="SignalP"/>
    </source>
</evidence>
<name>A0ABD3NCZ5_9STRA</name>
<evidence type="ECO:0000313" key="3">
    <source>
        <dbReference type="EMBL" id="KAL3773934.1"/>
    </source>
</evidence>
<dbReference type="Gene3D" id="3.90.320.10">
    <property type="match status" value="1"/>
</dbReference>
<sequence>MFKRNNPTPFAIIIYALFVVMTALSSDPVSAAFALIPAQVPGAKHPVLLRKDRSRGNVQLQTAKDVVSLNQYDVLSDDDSAGDEVVYNPVKNDRQDVTKRLSSTQSSTADEASAPSQPSKNQRGRNKSFPRHGNLPDVHWRAIPMSHLRSHPNFKPLPPSSLISKLPTKEHARLFRQESWQWDYLHQGRCTTSQAAAALGFLEPRAAEYLGIPKSLQRGGGGAWQRLRQDSSSIDRLEEMERILCESRNGVDINNWRPGRKEAEKTWTEASKLKNSYPFVAKYIPTVTDEELFGKKMQMQKYVKHASSLSTRMHWGNTQEATSILTALNYFCGIDNRTTICEVGMCGARFDDLRDSDLNGLKIGASPDAIICHGDGTVEVLEVKNHCPFAWNRTPFNNIHKRSGKKNKKGRNHTTSRDAKNTKLFSIKDFELEFKLPPVYIAQLMMEMFCLGDSVSLDSKSKSVCKSSIMVRQTGSKGAIILRLRRDEKWINEMKYFLGEFKKRYVDAGIIPPDDFFFGDDDANRYEQFLHRTKELSESVEQVAYIPHSRIQRMVMSKWSSYESPPMFLDDVELPND</sequence>
<dbReference type="EMBL" id="JALLPJ020001215">
    <property type="protein sequence ID" value="KAL3773934.1"/>
    <property type="molecule type" value="Genomic_DNA"/>
</dbReference>
<dbReference type="AlphaFoldDB" id="A0ABD3NCZ5"/>
<dbReference type="InterPro" id="IPR011604">
    <property type="entry name" value="PDDEXK-like_dom_sf"/>
</dbReference>
<dbReference type="SUPFAM" id="SSF52980">
    <property type="entry name" value="Restriction endonuclease-like"/>
    <property type="match status" value="1"/>
</dbReference>
<dbReference type="Proteomes" id="UP001530400">
    <property type="component" value="Unassembled WGS sequence"/>
</dbReference>
<protein>
    <recommendedName>
        <fullName evidence="5">YqaJ viral recombinase domain-containing protein</fullName>
    </recommendedName>
</protein>
<keyword evidence="4" id="KW-1185">Reference proteome</keyword>
<dbReference type="InterPro" id="IPR051703">
    <property type="entry name" value="NF-kappa-B_Signaling_Reg"/>
</dbReference>
<accession>A0ABD3NCZ5</accession>
<evidence type="ECO:0000313" key="4">
    <source>
        <dbReference type="Proteomes" id="UP001530400"/>
    </source>
</evidence>
<dbReference type="PANTHER" id="PTHR46609:SF6">
    <property type="entry name" value="EXONUCLEASE, PHAGE-TYPE_RECB, C-TERMINAL DOMAIN-CONTAINING PROTEIN-RELATED"/>
    <property type="match status" value="1"/>
</dbReference>
<dbReference type="PANTHER" id="PTHR46609">
    <property type="entry name" value="EXONUCLEASE, PHAGE-TYPE/RECB, C-TERMINAL DOMAIN-CONTAINING PROTEIN"/>
    <property type="match status" value="1"/>
</dbReference>
<evidence type="ECO:0000256" key="1">
    <source>
        <dbReference type="SAM" id="MobiDB-lite"/>
    </source>
</evidence>
<feature type="region of interest" description="Disordered" evidence="1">
    <location>
        <begin position="80"/>
        <end position="136"/>
    </location>
</feature>
<comment type="caution">
    <text evidence="3">The sequence shown here is derived from an EMBL/GenBank/DDBJ whole genome shotgun (WGS) entry which is preliminary data.</text>
</comment>